<dbReference type="Proteomes" id="UP000502179">
    <property type="component" value="Chromosome"/>
</dbReference>
<proteinExistence type="predicted"/>
<keyword evidence="2" id="KW-1185">Reference proteome</keyword>
<reference evidence="1 2" key="1">
    <citation type="submission" date="2020-02" db="EMBL/GenBank/DDBJ databases">
        <title>Genome analysis of Thermosulfuriphilus ammonigenes ST65T, an anaerobic thermophilic chemolithoautotrophic bacterium isolated from a deep-sea hydrothermal vent.</title>
        <authorList>
            <person name="Slobodkina G."/>
            <person name="Allioux M."/>
            <person name="Merkel A."/>
            <person name="Alain K."/>
            <person name="Jebbar M."/>
            <person name="Slobodkin A."/>
        </authorList>
    </citation>
    <scope>NUCLEOTIDE SEQUENCE [LARGE SCALE GENOMIC DNA]</scope>
    <source>
        <strain evidence="1 2">ST65</strain>
    </source>
</reference>
<dbReference type="InterPro" id="IPR013976">
    <property type="entry name" value="HDOD"/>
</dbReference>
<dbReference type="SUPFAM" id="SSF109604">
    <property type="entry name" value="HD-domain/PDEase-like"/>
    <property type="match status" value="1"/>
</dbReference>
<gene>
    <name evidence="1" type="ORF">G4V39_07730</name>
</gene>
<dbReference type="InterPro" id="IPR052340">
    <property type="entry name" value="RNase_Y/CdgJ"/>
</dbReference>
<protein>
    <submittedName>
        <fullName evidence="1">HDOD domain-containing protein</fullName>
    </submittedName>
</protein>
<dbReference type="AlphaFoldDB" id="A0A6G7PXM9"/>
<organism evidence="1 2">
    <name type="scientific">Thermosulfuriphilus ammonigenes</name>
    <dbReference type="NCBI Taxonomy" id="1936021"/>
    <lineage>
        <taxon>Bacteria</taxon>
        <taxon>Pseudomonadati</taxon>
        <taxon>Thermodesulfobacteriota</taxon>
        <taxon>Thermodesulfobacteria</taxon>
        <taxon>Thermodesulfobacteriales</taxon>
        <taxon>Thermodesulfobacteriaceae</taxon>
        <taxon>Thermosulfuriphilus</taxon>
    </lineage>
</organism>
<dbReference type="NCBIfam" id="TIGR00277">
    <property type="entry name" value="HDIG"/>
    <property type="match status" value="1"/>
</dbReference>
<dbReference type="InterPro" id="IPR003607">
    <property type="entry name" value="HD/PDEase_dom"/>
</dbReference>
<dbReference type="SMART" id="SM00471">
    <property type="entry name" value="HDc"/>
    <property type="match status" value="1"/>
</dbReference>
<evidence type="ECO:0000313" key="1">
    <source>
        <dbReference type="EMBL" id="QIJ72163.1"/>
    </source>
</evidence>
<dbReference type="Pfam" id="PF08668">
    <property type="entry name" value="HDOD"/>
    <property type="match status" value="1"/>
</dbReference>
<dbReference type="InterPro" id="IPR006675">
    <property type="entry name" value="HDIG_dom"/>
</dbReference>
<dbReference type="KEGG" id="tav:G4V39_07730"/>
<name>A0A6G7PXM9_9BACT</name>
<dbReference type="Gene3D" id="1.10.3210.10">
    <property type="entry name" value="Hypothetical protein af1432"/>
    <property type="match status" value="1"/>
</dbReference>
<dbReference type="PANTHER" id="PTHR33525:SF3">
    <property type="entry name" value="RIBONUCLEASE Y"/>
    <property type="match status" value="1"/>
</dbReference>
<accession>A0A6G7PXM9</accession>
<dbReference type="PROSITE" id="PS51833">
    <property type="entry name" value="HDOD"/>
    <property type="match status" value="1"/>
</dbReference>
<dbReference type="RefSeq" id="WP_166032381.1">
    <property type="nucleotide sequence ID" value="NZ_CP048877.1"/>
</dbReference>
<dbReference type="PANTHER" id="PTHR33525">
    <property type="match status" value="1"/>
</dbReference>
<sequence>MDTIQKLQNLDTLPTIPLTVQKVLQALEREDISAKELEEIIKDDQALAAKILKVSNSPLYRGGQPVVSLRQAVMRLGFVEVKNITLALALTQFIDNHQPFEGFDLNGLWLHAVVTARTAEYLAKEIGQDPEALYTAGLLHDIGRFVTCLYLPEDFSRLLKVARERALSLTEAEEILGISHEEIGAYLAESWNFPEPIVRAIGFHHRPSQAKEDVHMAGAIYVADAISYLLGLGGDPWRKQTTLKVPRSLGLSLDVIKKVARRLAQEKEDLVLAWGTVFTA</sequence>
<dbReference type="EMBL" id="CP048877">
    <property type="protein sequence ID" value="QIJ72163.1"/>
    <property type="molecule type" value="Genomic_DNA"/>
</dbReference>
<dbReference type="CDD" id="cd00077">
    <property type="entry name" value="HDc"/>
    <property type="match status" value="1"/>
</dbReference>
<evidence type="ECO:0000313" key="2">
    <source>
        <dbReference type="Proteomes" id="UP000502179"/>
    </source>
</evidence>